<keyword evidence="2" id="KW-0749">Sporulation</keyword>
<dbReference type="InterPro" id="IPR038491">
    <property type="entry name" value="Velvet_dom_sf"/>
</dbReference>
<feature type="compositionally biased region" description="Polar residues" evidence="6">
    <location>
        <begin position="247"/>
        <end position="258"/>
    </location>
</feature>
<reference evidence="8" key="1">
    <citation type="submission" date="2023-06" db="EMBL/GenBank/DDBJ databases">
        <title>Multi-omics analyses reveal the molecular pathogenesis toolkit of Lasiodiplodia hormozganensis, a cross-kingdom pathogen.</title>
        <authorList>
            <person name="Felix C."/>
            <person name="Meneses R."/>
            <person name="Goncalves M.F.M."/>
            <person name="Tilleman L."/>
            <person name="Duarte A.S."/>
            <person name="Jorrin-Novo J.V."/>
            <person name="Van De Peer Y."/>
            <person name="Deforce D."/>
            <person name="Van Nieuwerburgh F."/>
            <person name="Esteves A.C."/>
            <person name="Alves A."/>
        </authorList>
    </citation>
    <scope>NUCLEOTIDE SEQUENCE</scope>
    <source>
        <strain evidence="8">CBS 339.90</strain>
    </source>
</reference>
<dbReference type="AlphaFoldDB" id="A0AA39Z6B1"/>
<dbReference type="Pfam" id="PF11754">
    <property type="entry name" value="Velvet"/>
    <property type="match status" value="1"/>
</dbReference>
<dbReference type="PANTHER" id="PTHR33572:SF18">
    <property type="entry name" value="SPORE DEVELOPMENT REGULATOR VOSA"/>
    <property type="match status" value="1"/>
</dbReference>
<keyword evidence="4" id="KW-0804">Transcription</keyword>
<keyword evidence="3" id="KW-0805">Transcription regulation</keyword>
<dbReference type="EMBL" id="JAUJDW010000001">
    <property type="protein sequence ID" value="KAK0664683.1"/>
    <property type="molecule type" value="Genomic_DNA"/>
</dbReference>
<dbReference type="PANTHER" id="PTHR33572">
    <property type="entry name" value="SPORE DEVELOPMENT REGULATOR VOSA"/>
    <property type="match status" value="1"/>
</dbReference>
<evidence type="ECO:0000313" key="9">
    <source>
        <dbReference type="Proteomes" id="UP001175001"/>
    </source>
</evidence>
<keyword evidence="9" id="KW-1185">Reference proteome</keyword>
<dbReference type="GO" id="GO:0030435">
    <property type="term" value="P:sporulation resulting in formation of a cellular spore"/>
    <property type="evidence" value="ECO:0007669"/>
    <property type="project" value="UniProtKB-KW"/>
</dbReference>
<feature type="compositionally biased region" description="Polar residues" evidence="6">
    <location>
        <begin position="282"/>
        <end position="306"/>
    </location>
</feature>
<dbReference type="Proteomes" id="UP001175001">
    <property type="component" value="Unassembled WGS sequence"/>
</dbReference>
<evidence type="ECO:0000259" key="7">
    <source>
        <dbReference type="PROSITE" id="PS51821"/>
    </source>
</evidence>
<proteinExistence type="predicted"/>
<evidence type="ECO:0000256" key="2">
    <source>
        <dbReference type="ARBA" id="ARBA00022969"/>
    </source>
</evidence>
<feature type="region of interest" description="Disordered" evidence="6">
    <location>
        <begin position="439"/>
        <end position="476"/>
    </location>
</feature>
<comment type="subcellular location">
    <subcellularLocation>
        <location evidence="1">Nucleus</location>
    </subcellularLocation>
</comment>
<feature type="region of interest" description="Disordered" evidence="6">
    <location>
        <begin position="206"/>
        <end position="306"/>
    </location>
</feature>
<feature type="compositionally biased region" description="Basic residues" evidence="6">
    <location>
        <begin position="206"/>
        <end position="219"/>
    </location>
</feature>
<name>A0AA39Z6B1_9PEZI</name>
<protein>
    <submittedName>
        <fullName evidence="8">Spore development regulator vosA</fullName>
    </submittedName>
</protein>
<dbReference type="Gene3D" id="2.60.40.3960">
    <property type="entry name" value="Velvet domain"/>
    <property type="match status" value="1"/>
</dbReference>
<dbReference type="PROSITE" id="PS51821">
    <property type="entry name" value="VELVET"/>
    <property type="match status" value="1"/>
</dbReference>
<keyword evidence="5" id="KW-0539">Nucleus</keyword>
<evidence type="ECO:0000256" key="1">
    <source>
        <dbReference type="ARBA" id="ARBA00004123"/>
    </source>
</evidence>
<feature type="compositionally biased region" description="Basic and acidic residues" evidence="6">
    <location>
        <begin position="458"/>
        <end position="476"/>
    </location>
</feature>
<evidence type="ECO:0000256" key="6">
    <source>
        <dbReference type="SAM" id="MobiDB-lite"/>
    </source>
</evidence>
<organism evidence="8 9">
    <name type="scientific">Lasiodiplodia hormozganensis</name>
    <dbReference type="NCBI Taxonomy" id="869390"/>
    <lineage>
        <taxon>Eukaryota</taxon>
        <taxon>Fungi</taxon>
        <taxon>Dikarya</taxon>
        <taxon>Ascomycota</taxon>
        <taxon>Pezizomycotina</taxon>
        <taxon>Dothideomycetes</taxon>
        <taxon>Dothideomycetes incertae sedis</taxon>
        <taxon>Botryosphaeriales</taxon>
        <taxon>Botryosphaeriaceae</taxon>
        <taxon>Lasiodiplodia</taxon>
    </lineage>
</organism>
<evidence type="ECO:0000256" key="3">
    <source>
        <dbReference type="ARBA" id="ARBA00023015"/>
    </source>
</evidence>
<feature type="domain" description="Velvet" evidence="7">
    <location>
        <begin position="35"/>
        <end position="207"/>
    </location>
</feature>
<sequence>MMPTHFGPPSGSYMPMYMGGPVYAQQPQHQHQTDVRPLSSADVELVIRQQPKEALVTVDGKEKARKPVDPPPIIQLRVKPNADPQGHYMQSPYLIMIADLWHPEEDEANPDKALSGTICSSLHRLKDVDNKDGAFFVFGDISIKQQGEHRLRFSLFDIHKPGNVYEFVTSIISDRFKVVSAKDFHGMDESTYLSRAFSDQGVRLRLRKEPRHVMGRKRSPPSQTFEQPPPQQFQPPTPTNPSALAYQMSSATYHSGYSTHADGSPIKRQRVDDDASPRYNASHVSSSPSAQQLPNRQGNLPVQSPSGINMSMGTWPTNNIGYSSNYSYGRGLEPYTDDGLTLPPSYHDRTDSLSGSISHIDYSNHATDGTRGMPVQSPEHGSHFPRSEFHFQPPNLQSGSLMNPFEGSGSRAGTQWPAVPASRYEERVDRARSHYQLNTLHHPIGGSDGHHASPHHGSGFDDQYKHEDHHFKTEGQ</sequence>
<dbReference type="InterPro" id="IPR021740">
    <property type="entry name" value="Velvet"/>
</dbReference>
<accession>A0AA39Z6B1</accession>
<evidence type="ECO:0000256" key="4">
    <source>
        <dbReference type="ARBA" id="ARBA00023163"/>
    </source>
</evidence>
<evidence type="ECO:0000313" key="8">
    <source>
        <dbReference type="EMBL" id="KAK0664683.1"/>
    </source>
</evidence>
<gene>
    <name evidence="8" type="primary">vosA</name>
    <name evidence="8" type="ORF">DIS24_g274</name>
</gene>
<comment type="caution">
    <text evidence="8">The sequence shown here is derived from an EMBL/GenBank/DDBJ whole genome shotgun (WGS) entry which is preliminary data.</text>
</comment>
<dbReference type="InterPro" id="IPR037525">
    <property type="entry name" value="Velvet_dom"/>
</dbReference>
<feature type="compositionally biased region" description="Pro residues" evidence="6">
    <location>
        <begin position="227"/>
        <end position="239"/>
    </location>
</feature>
<feature type="region of interest" description="Disordered" evidence="6">
    <location>
        <begin position="397"/>
        <end position="427"/>
    </location>
</feature>
<evidence type="ECO:0000256" key="5">
    <source>
        <dbReference type="ARBA" id="ARBA00023242"/>
    </source>
</evidence>
<dbReference type="GO" id="GO:0005634">
    <property type="term" value="C:nucleus"/>
    <property type="evidence" value="ECO:0007669"/>
    <property type="project" value="UniProtKB-SubCell"/>
</dbReference>